<dbReference type="EMBL" id="GBRH01261979">
    <property type="protein sequence ID" value="JAD35916.1"/>
    <property type="molecule type" value="Transcribed_RNA"/>
</dbReference>
<organism evidence="1">
    <name type="scientific">Arundo donax</name>
    <name type="common">Giant reed</name>
    <name type="synonym">Donax arundinaceus</name>
    <dbReference type="NCBI Taxonomy" id="35708"/>
    <lineage>
        <taxon>Eukaryota</taxon>
        <taxon>Viridiplantae</taxon>
        <taxon>Streptophyta</taxon>
        <taxon>Embryophyta</taxon>
        <taxon>Tracheophyta</taxon>
        <taxon>Spermatophyta</taxon>
        <taxon>Magnoliopsida</taxon>
        <taxon>Liliopsida</taxon>
        <taxon>Poales</taxon>
        <taxon>Poaceae</taxon>
        <taxon>PACMAD clade</taxon>
        <taxon>Arundinoideae</taxon>
        <taxon>Arundineae</taxon>
        <taxon>Arundo</taxon>
    </lineage>
</organism>
<dbReference type="AlphaFoldDB" id="A0A0A8ZAS6"/>
<reference evidence="1" key="1">
    <citation type="submission" date="2014-09" db="EMBL/GenBank/DDBJ databases">
        <authorList>
            <person name="Magalhaes I.L.F."/>
            <person name="Oliveira U."/>
            <person name="Santos F.R."/>
            <person name="Vidigal T.H.D.A."/>
            <person name="Brescovit A.D."/>
            <person name="Santos A.J."/>
        </authorList>
    </citation>
    <scope>NUCLEOTIDE SEQUENCE</scope>
    <source>
        <tissue evidence="1">Shoot tissue taken approximately 20 cm above the soil surface</tissue>
    </source>
</reference>
<reference evidence="1" key="2">
    <citation type="journal article" date="2015" name="Data Brief">
        <title>Shoot transcriptome of the giant reed, Arundo donax.</title>
        <authorList>
            <person name="Barrero R.A."/>
            <person name="Guerrero F.D."/>
            <person name="Moolhuijzen P."/>
            <person name="Goolsby J.A."/>
            <person name="Tidwell J."/>
            <person name="Bellgard S.E."/>
            <person name="Bellgard M.I."/>
        </authorList>
    </citation>
    <scope>NUCLEOTIDE SEQUENCE</scope>
    <source>
        <tissue evidence="1">Shoot tissue taken approximately 20 cm above the soil surface</tissue>
    </source>
</reference>
<name>A0A0A8ZAS6_ARUDO</name>
<evidence type="ECO:0000313" key="1">
    <source>
        <dbReference type="EMBL" id="JAD35916.1"/>
    </source>
</evidence>
<protein>
    <submittedName>
        <fullName evidence="1">Uncharacterized protein</fullName>
    </submittedName>
</protein>
<sequence>MLSYLSADTHNYLKKSSFWITVVMTIL</sequence>
<accession>A0A0A8ZAS6</accession>
<proteinExistence type="predicted"/>